<sequence length="284" mass="33311">KEEYDEMMQKRREAAIEKRREDEEENEKKKEELIAKGIPARFHPHVPEEGPEPCNKWVYDPCNESSFSAREREWNFMEWTEKYLLARVKLGISVEDACKHVHNGLLDNGFMYGEECATEHAVTMFNEWADMMAGQDRMDFAPNTRAERRFIENLPAGFKEDMQGLPVASRIKEAPVHPKKRQLLRDIIPMFSFTCPGEREVGLALTRDQFGLPEEVRVAKDLPIITRTQEERMMELLEKDKKKDNIRWNKIYSDDAVFQAEDEPYYNALKETFNIQDAFPEGPD</sequence>
<evidence type="ECO:0000313" key="3">
    <source>
        <dbReference type="Proteomes" id="UP001328107"/>
    </source>
</evidence>
<dbReference type="AlphaFoldDB" id="A0AAN4Z1K2"/>
<feature type="non-terminal residue" evidence="2">
    <location>
        <position position="284"/>
    </location>
</feature>
<gene>
    <name evidence="2" type="ORF">PMAYCL1PPCAC_01779</name>
</gene>
<proteinExistence type="predicted"/>
<feature type="compositionally biased region" description="Basic and acidic residues" evidence="1">
    <location>
        <begin position="7"/>
        <end position="34"/>
    </location>
</feature>
<comment type="caution">
    <text evidence="2">The sequence shown here is derived from an EMBL/GenBank/DDBJ whole genome shotgun (WGS) entry which is preliminary data.</text>
</comment>
<dbReference type="EMBL" id="BTRK01000001">
    <property type="protein sequence ID" value="GMR31584.1"/>
    <property type="molecule type" value="Genomic_DNA"/>
</dbReference>
<feature type="non-terminal residue" evidence="2">
    <location>
        <position position="1"/>
    </location>
</feature>
<feature type="region of interest" description="Disordered" evidence="1">
    <location>
        <begin position="1"/>
        <end position="47"/>
    </location>
</feature>
<keyword evidence="3" id="KW-1185">Reference proteome</keyword>
<dbReference type="Proteomes" id="UP001328107">
    <property type="component" value="Unassembled WGS sequence"/>
</dbReference>
<accession>A0AAN4Z1K2</accession>
<protein>
    <submittedName>
        <fullName evidence="2">Uncharacterized protein</fullName>
    </submittedName>
</protein>
<evidence type="ECO:0000313" key="2">
    <source>
        <dbReference type="EMBL" id="GMR31584.1"/>
    </source>
</evidence>
<organism evidence="2 3">
    <name type="scientific">Pristionchus mayeri</name>
    <dbReference type="NCBI Taxonomy" id="1317129"/>
    <lineage>
        <taxon>Eukaryota</taxon>
        <taxon>Metazoa</taxon>
        <taxon>Ecdysozoa</taxon>
        <taxon>Nematoda</taxon>
        <taxon>Chromadorea</taxon>
        <taxon>Rhabditida</taxon>
        <taxon>Rhabditina</taxon>
        <taxon>Diplogasteromorpha</taxon>
        <taxon>Diplogasteroidea</taxon>
        <taxon>Neodiplogasteridae</taxon>
        <taxon>Pristionchus</taxon>
    </lineage>
</organism>
<reference evidence="3" key="1">
    <citation type="submission" date="2022-10" db="EMBL/GenBank/DDBJ databases">
        <title>Genome assembly of Pristionchus species.</title>
        <authorList>
            <person name="Yoshida K."/>
            <person name="Sommer R.J."/>
        </authorList>
    </citation>
    <scope>NUCLEOTIDE SEQUENCE [LARGE SCALE GENOMIC DNA]</scope>
    <source>
        <strain evidence="3">RS5460</strain>
    </source>
</reference>
<name>A0AAN4Z1K2_9BILA</name>
<evidence type="ECO:0000256" key="1">
    <source>
        <dbReference type="SAM" id="MobiDB-lite"/>
    </source>
</evidence>